<evidence type="ECO:0000313" key="2">
    <source>
        <dbReference type="EMBL" id="ARJ07429.1"/>
    </source>
</evidence>
<dbReference type="InterPro" id="IPR051783">
    <property type="entry name" value="NAD(P)-dependent_oxidoreduct"/>
</dbReference>
<keyword evidence="3" id="KW-1185">Reference proteome</keyword>
<name>A0A1X9LVU8_9MICO</name>
<gene>
    <name evidence="2" type="ORF">B5808_15440</name>
</gene>
<dbReference type="AlphaFoldDB" id="A0A1X9LVU8"/>
<accession>A0A1X9LVU8</accession>
<dbReference type="KEGG" id="cphy:B5808_15440"/>
<dbReference type="SUPFAM" id="SSF51735">
    <property type="entry name" value="NAD(P)-binding Rossmann-fold domains"/>
    <property type="match status" value="1"/>
</dbReference>
<dbReference type="InterPro" id="IPR001509">
    <property type="entry name" value="Epimerase_deHydtase"/>
</dbReference>
<sequence length="300" mass="30911">MKIFVTGASGFIGSAVTTELLSNGHEVVGLARSEESADVIRALGASVARGSLEEPETFAAGAAGADGVAHMAFRHVFTEFPKNVALDRAVLEAMADVLEGTGKPLSIAGGTAGIAPGRLALETDDPDAEASAANGDRAANGRYVLGLAARGVRSSVVRFAPTVHDSVKRGFMGEYVDIARRTGVAGYVGDGSNRWSAVHVSDAARLVRLALEAAPAGTTLHGVGEEAVVIRDVAELVGARLGVPTASIDPADAPAHFGWLAAFIGSDIPASNALTREWMHWTPTGPTLTQDLSEGSWFDA</sequence>
<dbReference type="PANTHER" id="PTHR48079:SF9">
    <property type="entry name" value="PUTATIVE-RELATED"/>
    <property type="match status" value="1"/>
</dbReference>
<evidence type="ECO:0000259" key="1">
    <source>
        <dbReference type="Pfam" id="PF01370"/>
    </source>
</evidence>
<dbReference type="EMBL" id="CP020715">
    <property type="protein sequence ID" value="ARJ07429.1"/>
    <property type="molecule type" value="Genomic_DNA"/>
</dbReference>
<dbReference type="InterPro" id="IPR036291">
    <property type="entry name" value="NAD(P)-bd_dom_sf"/>
</dbReference>
<dbReference type="GO" id="GO:0005737">
    <property type="term" value="C:cytoplasm"/>
    <property type="evidence" value="ECO:0007669"/>
    <property type="project" value="TreeGrafter"/>
</dbReference>
<dbReference type="Pfam" id="PF01370">
    <property type="entry name" value="Epimerase"/>
    <property type="match status" value="1"/>
</dbReference>
<dbReference type="STRING" id="1619308.B5808_15440"/>
<dbReference type="Proteomes" id="UP000192775">
    <property type="component" value="Chromosome"/>
</dbReference>
<dbReference type="GO" id="GO:0004029">
    <property type="term" value="F:aldehyde dehydrogenase (NAD+) activity"/>
    <property type="evidence" value="ECO:0007669"/>
    <property type="project" value="TreeGrafter"/>
</dbReference>
<organism evidence="2 3">
    <name type="scientific">Cnuibacter physcomitrellae</name>
    <dbReference type="NCBI Taxonomy" id="1619308"/>
    <lineage>
        <taxon>Bacteria</taxon>
        <taxon>Bacillati</taxon>
        <taxon>Actinomycetota</taxon>
        <taxon>Actinomycetes</taxon>
        <taxon>Micrococcales</taxon>
        <taxon>Microbacteriaceae</taxon>
        <taxon>Cnuibacter</taxon>
    </lineage>
</organism>
<proteinExistence type="predicted"/>
<protein>
    <submittedName>
        <fullName evidence="2">3-beta hydroxysteroid dehydrogenase</fullName>
    </submittedName>
</protein>
<dbReference type="Gene3D" id="3.40.50.720">
    <property type="entry name" value="NAD(P)-binding Rossmann-like Domain"/>
    <property type="match status" value="1"/>
</dbReference>
<dbReference type="PANTHER" id="PTHR48079">
    <property type="entry name" value="PROTEIN YEEZ"/>
    <property type="match status" value="1"/>
</dbReference>
<evidence type="ECO:0000313" key="3">
    <source>
        <dbReference type="Proteomes" id="UP000192775"/>
    </source>
</evidence>
<reference evidence="2 3" key="1">
    <citation type="submission" date="2017-04" db="EMBL/GenBank/DDBJ databases">
        <authorList>
            <person name="Afonso C.L."/>
            <person name="Miller P.J."/>
            <person name="Scott M.A."/>
            <person name="Spackman E."/>
            <person name="Goraichik I."/>
            <person name="Dimitrov K.M."/>
            <person name="Suarez D.L."/>
            <person name="Swayne D.E."/>
        </authorList>
    </citation>
    <scope>NUCLEOTIDE SEQUENCE [LARGE SCALE GENOMIC DNA]</scope>
    <source>
        <strain evidence="3">XA(T)</strain>
    </source>
</reference>
<feature type="domain" description="NAD-dependent epimerase/dehydratase" evidence="1">
    <location>
        <begin position="3"/>
        <end position="214"/>
    </location>
</feature>
<dbReference type="CDD" id="cd05262">
    <property type="entry name" value="SDR_a7"/>
    <property type="match status" value="1"/>
</dbReference>